<dbReference type="Gene3D" id="1.10.10.60">
    <property type="entry name" value="Homeodomain-like"/>
    <property type="match status" value="1"/>
</dbReference>
<dbReference type="EMBL" id="JAVHNS010000002">
    <property type="protein sequence ID" value="KAK6361694.1"/>
    <property type="molecule type" value="Genomic_DNA"/>
</dbReference>
<sequence>MPTWTIESERGLLLTIIKLLNISQLPKWDEVANEMAAQGLHFTPEGCRQHFQKIKKTSAKAPSTPRKGTSGVKGAGVAKTPVSLKRKLSKVNLEEDDDEIIMTPSKSLKTGYNSSIKSPKDSKEAIKLEIKDEETKHNIKSNKSDENDVIQISDDESIYNGD</sequence>
<organism evidence="2 3">
    <name type="scientific">Orbilia blumenaviensis</name>
    <dbReference type="NCBI Taxonomy" id="1796055"/>
    <lineage>
        <taxon>Eukaryota</taxon>
        <taxon>Fungi</taxon>
        <taxon>Dikarya</taxon>
        <taxon>Ascomycota</taxon>
        <taxon>Pezizomycotina</taxon>
        <taxon>Orbiliomycetes</taxon>
        <taxon>Orbiliales</taxon>
        <taxon>Orbiliaceae</taxon>
        <taxon>Orbilia</taxon>
    </lineage>
</organism>
<reference evidence="2 3" key="1">
    <citation type="submission" date="2019-10" db="EMBL/GenBank/DDBJ databases">
        <authorList>
            <person name="Palmer J.M."/>
        </authorList>
    </citation>
    <scope>NUCLEOTIDE SEQUENCE [LARGE SCALE GENOMIC DNA]</scope>
    <source>
        <strain evidence="2 3">TWF730</strain>
    </source>
</reference>
<accession>A0AAV9VKK7</accession>
<evidence type="ECO:0000256" key="1">
    <source>
        <dbReference type="SAM" id="MobiDB-lite"/>
    </source>
</evidence>
<evidence type="ECO:0000313" key="2">
    <source>
        <dbReference type="EMBL" id="KAK6361694.1"/>
    </source>
</evidence>
<feature type="region of interest" description="Disordered" evidence="1">
    <location>
        <begin position="55"/>
        <end position="78"/>
    </location>
</feature>
<evidence type="ECO:0008006" key="4">
    <source>
        <dbReference type="Google" id="ProtNLM"/>
    </source>
</evidence>
<comment type="caution">
    <text evidence="2">The sequence shown here is derived from an EMBL/GenBank/DDBJ whole genome shotgun (WGS) entry which is preliminary data.</text>
</comment>
<protein>
    <recommendedName>
        <fullName evidence="4">Myb-like domain-containing protein</fullName>
    </recommendedName>
</protein>
<evidence type="ECO:0000313" key="3">
    <source>
        <dbReference type="Proteomes" id="UP001373714"/>
    </source>
</evidence>
<feature type="region of interest" description="Disordered" evidence="1">
    <location>
        <begin position="137"/>
        <end position="162"/>
    </location>
</feature>
<proteinExistence type="predicted"/>
<dbReference type="Proteomes" id="UP001373714">
    <property type="component" value="Unassembled WGS sequence"/>
</dbReference>
<keyword evidence="3" id="KW-1185">Reference proteome</keyword>
<feature type="compositionally biased region" description="Acidic residues" evidence="1">
    <location>
        <begin position="153"/>
        <end position="162"/>
    </location>
</feature>
<feature type="compositionally biased region" description="Basic and acidic residues" evidence="1">
    <location>
        <begin position="137"/>
        <end position="146"/>
    </location>
</feature>
<gene>
    <name evidence="2" type="ORF">TWF730_005408</name>
</gene>
<name>A0AAV9VKK7_9PEZI</name>
<dbReference type="AlphaFoldDB" id="A0AAV9VKK7"/>